<dbReference type="InterPro" id="IPR012337">
    <property type="entry name" value="RNaseH-like_sf"/>
</dbReference>
<reference evidence="3" key="2">
    <citation type="submission" date="2025-08" db="UniProtKB">
        <authorList>
            <consortium name="RefSeq"/>
        </authorList>
    </citation>
    <scope>IDENTIFICATION</scope>
    <source>
        <tissue evidence="3">Leaves</tissue>
    </source>
</reference>
<accession>A0A6P6T0L0</accession>
<dbReference type="InterPro" id="IPR036397">
    <property type="entry name" value="RNaseH_sf"/>
</dbReference>
<proteinExistence type="predicted"/>
<dbReference type="AlphaFoldDB" id="A0A6P6T0L0"/>
<dbReference type="GeneID" id="113696662"/>
<dbReference type="Proteomes" id="UP001652660">
    <property type="component" value="Chromosome 6e"/>
</dbReference>
<evidence type="ECO:0000313" key="2">
    <source>
        <dbReference type="Proteomes" id="UP001652660"/>
    </source>
</evidence>
<gene>
    <name evidence="3" type="primary">LOC113696662</name>
</gene>
<reference evidence="2" key="1">
    <citation type="journal article" date="2025" name="Foods">
        <title>Unveiling the Microbial Signatures of Arabica Coffee Cherries: Insights into Ripeness Specific Diversity, Functional Traits, and Implications for Quality and Safety.</title>
        <authorList>
            <consortium name="RefSeq"/>
            <person name="Tenea G.N."/>
            <person name="Cifuentes V."/>
            <person name="Reyes P."/>
            <person name="Cevallos-Vallejos M."/>
        </authorList>
    </citation>
    <scope>NUCLEOTIDE SEQUENCE [LARGE SCALE GENOMIC DNA]</scope>
</reference>
<dbReference type="SUPFAM" id="SSF53098">
    <property type="entry name" value="Ribonuclease H-like"/>
    <property type="match status" value="1"/>
</dbReference>
<sequence length="276" mass="32113">MDVIGVIDSPASNGHRFILVGIEYFTKWAETASYKHVTKKVVSNFLRNNIICRFGVPETLITDIAKNLNNDMVDRLCEQFKVRHRNSAIYMPQMNGAVETANKNLKKIIRKMTETYRDWHEKLPYALMAYRTTISTSTEATSYSLMYGMETVLPAEVEIPSLRILMEAQIEDAEWIRERYEQLSQIDEKRLNPVCHGQCYQQRMTRVYNKKVKPCMRVSSSYRINDRRASMSVENVQMLLCGNDLIRNLHELKNKSREPFNVPESSTIEEIDLSNI</sequence>
<dbReference type="PANTHER" id="PTHR48475:SF1">
    <property type="entry name" value="RNASE H TYPE-1 DOMAIN-CONTAINING PROTEIN"/>
    <property type="match status" value="1"/>
</dbReference>
<dbReference type="PANTHER" id="PTHR48475">
    <property type="entry name" value="RIBONUCLEASE H"/>
    <property type="match status" value="1"/>
</dbReference>
<protein>
    <recommendedName>
        <fullName evidence="1">Integrase catalytic domain-containing protein</fullName>
    </recommendedName>
</protein>
<dbReference type="GO" id="GO:0003676">
    <property type="term" value="F:nucleic acid binding"/>
    <property type="evidence" value="ECO:0007669"/>
    <property type="project" value="InterPro"/>
</dbReference>
<dbReference type="InterPro" id="IPR001584">
    <property type="entry name" value="Integrase_cat-core"/>
</dbReference>
<feature type="domain" description="Integrase catalytic" evidence="1">
    <location>
        <begin position="1"/>
        <end position="162"/>
    </location>
</feature>
<dbReference type="OrthoDB" id="1731372at2759"/>
<dbReference type="Gene3D" id="3.30.420.10">
    <property type="entry name" value="Ribonuclease H-like superfamily/Ribonuclease H"/>
    <property type="match status" value="1"/>
</dbReference>
<evidence type="ECO:0000259" key="1">
    <source>
        <dbReference type="PROSITE" id="PS50994"/>
    </source>
</evidence>
<name>A0A6P6T0L0_COFAR</name>
<organism evidence="2 3">
    <name type="scientific">Coffea arabica</name>
    <name type="common">Arabian coffee</name>
    <dbReference type="NCBI Taxonomy" id="13443"/>
    <lineage>
        <taxon>Eukaryota</taxon>
        <taxon>Viridiplantae</taxon>
        <taxon>Streptophyta</taxon>
        <taxon>Embryophyta</taxon>
        <taxon>Tracheophyta</taxon>
        <taxon>Spermatophyta</taxon>
        <taxon>Magnoliopsida</taxon>
        <taxon>eudicotyledons</taxon>
        <taxon>Gunneridae</taxon>
        <taxon>Pentapetalae</taxon>
        <taxon>asterids</taxon>
        <taxon>lamiids</taxon>
        <taxon>Gentianales</taxon>
        <taxon>Rubiaceae</taxon>
        <taxon>Ixoroideae</taxon>
        <taxon>Gardenieae complex</taxon>
        <taxon>Bertiereae - Coffeeae clade</taxon>
        <taxon>Coffeeae</taxon>
        <taxon>Coffea</taxon>
    </lineage>
</organism>
<keyword evidence="2" id="KW-1185">Reference proteome</keyword>
<dbReference type="PROSITE" id="PS50994">
    <property type="entry name" value="INTEGRASE"/>
    <property type="match status" value="1"/>
</dbReference>
<evidence type="ECO:0000313" key="3">
    <source>
        <dbReference type="RefSeq" id="XP_027071844.2"/>
    </source>
</evidence>
<dbReference type="RefSeq" id="XP_027071844.2">
    <property type="nucleotide sequence ID" value="XM_027216043.2"/>
</dbReference>
<dbReference type="GO" id="GO:0015074">
    <property type="term" value="P:DNA integration"/>
    <property type="evidence" value="ECO:0007669"/>
    <property type="project" value="InterPro"/>
</dbReference>